<evidence type="ECO:0000256" key="3">
    <source>
        <dbReference type="ARBA" id="ARBA00022827"/>
    </source>
</evidence>
<dbReference type="GO" id="GO:0004499">
    <property type="term" value="F:N,N-dimethylaniline monooxygenase activity"/>
    <property type="evidence" value="ECO:0007669"/>
    <property type="project" value="InterPro"/>
</dbReference>
<evidence type="ECO:0000256" key="2">
    <source>
        <dbReference type="ARBA" id="ARBA00022630"/>
    </source>
</evidence>
<keyword evidence="7" id="KW-1185">Reference proteome</keyword>
<dbReference type="PIRSF" id="PIRSF000332">
    <property type="entry name" value="FMO"/>
    <property type="match status" value="1"/>
</dbReference>
<keyword evidence="2" id="KW-0285">Flavoprotein</keyword>
<dbReference type="InterPro" id="IPR050346">
    <property type="entry name" value="FMO-like"/>
</dbReference>
<dbReference type="Pfam" id="PF00743">
    <property type="entry name" value="FMO-like"/>
    <property type="match status" value="3"/>
</dbReference>
<dbReference type="GO" id="GO:0050661">
    <property type="term" value="F:NADP binding"/>
    <property type="evidence" value="ECO:0007669"/>
    <property type="project" value="InterPro"/>
</dbReference>
<reference evidence="6" key="1">
    <citation type="submission" date="2022-07" db="EMBL/GenBank/DDBJ databases">
        <title>Fungi with potential for degradation of polypropylene.</title>
        <authorList>
            <person name="Gostincar C."/>
        </authorList>
    </citation>
    <scope>NUCLEOTIDE SEQUENCE</scope>
    <source>
        <strain evidence="6">EXF-13308</strain>
    </source>
</reference>
<accession>A0AA38RJJ0</accession>
<sequence>MRAPYKRVAVIGAGPSGLAAVRALKQENIFEYVRVFERKSCVGGLWAYEAEPDKFQPASNAVEKSSDIPSSLGLHNPCFTPPCPKRPGLGNASYETLDTNAGARTMSFTHTPLPIANSAGSLRRYGPGNSTRPRSAVLQYIEELFAPSVNLISFETHVERIEKKDDGKWLLTLRRENIATEEEGLTVMRDYWWQDLFDAVVVASGHFTVASVPEIEGLAETWAKYPEKFEHSKSWRSPEHYADKKVVVVGGGISAADLAEELHGIVKGPLYISRRGEVGFLEEAWALPNIVSKPTIIRITSAEGGTLEFADGSTVSRFDKIIFATGYKLSYPFLPFNAVTPQNRLAGFYQHVFRIGDPSLAVIGQVRAAISFRIYEYQAVAVARFLAGRSQSLPAKEEQEEWERTRVEHKGPTELFHEIKPDFFEYYGWLRDFAGPPAEGTEGYILPEFKDEWVDSDVEVLIAKGKYWAALAQAKQCLPPSKNGAINA</sequence>
<keyword evidence="4" id="KW-0521">NADP</keyword>
<evidence type="ECO:0000256" key="4">
    <source>
        <dbReference type="ARBA" id="ARBA00022857"/>
    </source>
</evidence>
<evidence type="ECO:0000256" key="1">
    <source>
        <dbReference type="ARBA" id="ARBA00009183"/>
    </source>
</evidence>
<protein>
    <submittedName>
        <fullName evidence="6">Glycoside hydrolase, family 71</fullName>
    </submittedName>
</protein>
<evidence type="ECO:0000313" key="7">
    <source>
        <dbReference type="Proteomes" id="UP001174694"/>
    </source>
</evidence>
<keyword evidence="3" id="KW-0274">FAD</keyword>
<comment type="similarity">
    <text evidence="1">Belongs to the FMO family.</text>
</comment>
<dbReference type="InterPro" id="IPR020946">
    <property type="entry name" value="Flavin_mOase-like"/>
</dbReference>
<dbReference type="Proteomes" id="UP001174694">
    <property type="component" value="Unassembled WGS sequence"/>
</dbReference>
<dbReference type="InterPro" id="IPR036188">
    <property type="entry name" value="FAD/NAD-bd_sf"/>
</dbReference>
<dbReference type="PANTHER" id="PTHR23023">
    <property type="entry name" value="DIMETHYLANILINE MONOOXYGENASE"/>
    <property type="match status" value="1"/>
</dbReference>
<gene>
    <name evidence="6" type="ORF">NKR23_g8706</name>
</gene>
<organism evidence="6 7">
    <name type="scientific">Pleurostoma richardsiae</name>
    <dbReference type="NCBI Taxonomy" id="41990"/>
    <lineage>
        <taxon>Eukaryota</taxon>
        <taxon>Fungi</taxon>
        <taxon>Dikarya</taxon>
        <taxon>Ascomycota</taxon>
        <taxon>Pezizomycotina</taxon>
        <taxon>Sordariomycetes</taxon>
        <taxon>Sordariomycetidae</taxon>
        <taxon>Calosphaeriales</taxon>
        <taxon>Pleurostomataceae</taxon>
        <taxon>Pleurostoma</taxon>
    </lineage>
</organism>
<comment type="caution">
    <text evidence="6">The sequence shown here is derived from an EMBL/GenBank/DDBJ whole genome shotgun (WGS) entry which is preliminary data.</text>
</comment>
<dbReference type="GO" id="GO:0050660">
    <property type="term" value="F:flavin adenine dinucleotide binding"/>
    <property type="evidence" value="ECO:0007669"/>
    <property type="project" value="InterPro"/>
</dbReference>
<dbReference type="GO" id="GO:0016787">
    <property type="term" value="F:hydrolase activity"/>
    <property type="evidence" value="ECO:0007669"/>
    <property type="project" value="UniProtKB-KW"/>
</dbReference>
<name>A0AA38RJJ0_9PEZI</name>
<dbReference type="AlphaFoldDB" id="A0AA38RJJ0"/>
<dbReference type="EMBL" id="JANBVO010000031">
    <property type="protein sequence ID" value="KAJ9138204.1"/>
    <property type="molecule type" value="Genomic_DNA"/>
</dbReference>
<dbReference type="InterPro" id="IPR000960">
    <property type="entry name" value="Flavin_mOase"/>
</dbReference>
<dbReference type="PRINTS" id="PR00370">
    <property type="entry name" value="FMOXYGENASE"/>
</dbReference>
<keyword evidence="6" id="KW-0378">Hydrolase</keyword>
<keyword evidence="5" id="KW-0560">Oxidoreductase</keyword>
<dbReference type="Gene3D" id="3.50.50.60">
    <property type="entry name" value="FAD/NAD(P)-binding domain"/>
    <property type="match status" value="2"/>
</dbReference>
<evidence type="ECO:0000256" key="5">
    <source>
        <dbReference type="ARBA" id="ARBA00023002"/>
    </source>
</evidence>
<dbReference type="SUPFAM" id="SSF51905">
    <property type="entry name" value="FAD/NAD(P)-binding domain"/>
    <property type="match status" value="2"/>
</dbReference>
<proteinExistence type="inferred from homology"/>
<evidence type="ECO:0000313" key="6">
    <source>
        <dbReference type="EMBL" id="KAJ9138204.1"/>
    </source>
</evidence>